<dbReference type="Proteomes" id="UP000219336">
    <property type="component" value="Unassembled WGS sequence"/>
</dbReference>
<reference evidence="6" key="1">
    <citation type="submission" date="2016-06" db="EMBL/GenBank/DDBJ databases">
        <authorList>
            <person name="Rodrigo-Torres L."/>
            <person name="Arahal R.D."/>
            <person name="Lucena T."/>
        </authorList>
    </citation>
    <scope>NUCLEOTIDE SEQUENCE [LARGE SCALE GENOMIC DNA]</scope>
    <source>
        <strain evidence="6">CECT8203</strain>
    </source>
</reference>
<dbReference type="PANTHER" id="PTHR43293">
    <property type="entry name" value="ACETATE COA-TRANSFERASE YDIF"/>
    <property type="match status" value="1"/>
</dbReference>
<dbReference type="SMART" id="SM00882">
    <property type="entry name" value="CoA_trans"/>
    <property type="match status" value="2"/>
</dbReference>
<dbReference type="PIRSF" id="PIRSF000858">
    <property type="entry name" value="SCOT-t"/>
    <property type="match status" value="1"/>
</dbReference>
<dbReference type="GO" id="GO:0046952">
    <property type="term" value="P:ketone body catabolic process"/>
    <property type="evidence" value="ECO:0007669"/>
    <property type="project" value="InterPro"/>
</dbReference>
<feature type="active site" description="5-glutamyl coenzyme A thioester intermediate" evidence="4">
    <location>
        <position position="328"/>
    </location>
</feature>
<evidence type="ECO:0000256" key="4">
    <source>
        <dbReference type="PIRSR" id="PIRSR000858-1"/>
    </source>
</evidence>
<dbReference type="EMBL" id="OANU01000064">
    <property type="protein sequence ID" value="SNX49586.1"/>
    <property type="molecule type" value="Genomic_DNA"/>
</dbReference>
<dbReference type="InterPro" id="IPR004165">
    <property type="entry name" value="CoA_trans_fam_I"/>
</dbReference>
<evidence type="ECO:0000313" key="5">
    <source>
        <dbReference type="EMBL" id="SNX49586.1"/>
    </source>
</evidence>
<dbReference type="EC" id="2.8.3.8" evidence="3"/>
<dbReference type="Pfam" id="PF01144">
    <property type="entry name" value="CoA_trans"/>
    <property type="match status" value="1"/>
</dbReference>
<sequence length="528" mass="56960">MVEQLTPEQAATWVHDGDAVLLGGFIGSVVPEAIERAIGERFAHCQHPKDLTLVFAAGQGDGKDRAVNHLAQQGLVKRAIGGHWGLVPKLQRLAVDNLIEAYNLPQGVISHLLRDTAAGKPGTLSKVGLGTFVDPRVEGGKVNSATQKDWVQVVELLGEEYLFYQKLPLDVAILRGTTADENGNITMEDECLIVESLAAAQAAKNGGGKVIVQVKQVVESGKLDPHAVKIPGIFVDAIVVCHDLSEHMQTFATIMNSEFVGRNTPEKCASSPSPQHDNLLDAKTIIARRAALELEADSILNLGIGAPEYIAKVATQAGILDQFTLTVEPGAVGGMPQSGLDFGASKYPQAIISQDQMFDFYDGGGVDQAFLGLAQCDQHGDINVSRFGNKIAGCGGFINITQNAKNVYFCGTFTAQGLQLSVDDQRLTIVKEGRQRKFINQVEQITFSAKQAMLSHKPAMYITERAVFRLIEGGLELIEIAPGIELERDILRYMDFDPVVSPSLTTMDSAIFKPDFQVKITKLGDAGQ</sequence>
<evidence type="ECO:0000256" key="2">
    <source>
        <dbReference type="ARBA" id="ARBA00022679"/>
    </source>
</evidence>
<proteinExistence type="inferred from homology"/>
<dbReference type="GO" id="GO:0008775">
    <property type="term" value="F:acetate CoA-transferase activity"/>
    <property type="evidence" value="ECO:0007669"/>
    <property type="project" value="UniProtKB-EC"/>
</dbReference>
<dbReference type="OrthoDB" id="9805230at2"/>
<evidence type="ECO:0000313" key="6">
    <source>
        <dbReference type="Proteomes" id="UP000219336"/>
    </source>
</evidence>
<evidence type="ECO:0000256" key="3">
    <source>
        <dbReference type="PIRNR" id="PIRNR000858"/>
    </source>
</evidence>
<gene>
    <name evidence="5" type="primary">ydiF_1</name>
    <name evidence="5" type="ORF">VTH8203_03234</name>
</gene>
<organism evidence="5 6">
    <name type="scientific">Vibrio thalassae</name>
    <dbReference type="NCBI Taxonomy" id="1243014"/>
    <lineage>
        <taxon>Bacteria</taxon>
        <taxon>Pseudomonadati</taxon>
        <taxon>Pseudomonadota</taxon>
        <taxon>Gammaproteobacteria</taxon>
        <taxon>Vibrionales</taxon>
        <taxon>Vibrionaceae</taxon>
        <taxon>Vibrio</taxon>
    </lineage>
</organism>
<dbReference type="SUPFAM" id="SSF100950">
    <property type="entry name" value="NagB/RpiA/CoA transferase-like"/>
    <property type="match status" value="2"/>
</dbReference>
<comment type="function">
    <text evidence="3">CoA transferase having broad substrate specificity for short-chain acyl-CoA thioesters with the activity decreasing when the length of the carboxylic acid chain exceeds four carbons.</text>
</comment>
<accession>A0A240ELT7</accession>
<comment type="catalytic activity">
    <reaction evidence="3">
        <text>an acyl-CoA + acetate = a carboxylate + acetyl-CoA</text>
        <dbReference type="Rhea" id="RHEA:13381"/>
        <dbReference type="ChEBI" id="CHEBI:29067"/>
        <dbReference type="ChEBI" id="CHEBI:30089"/>
        <dbReference type="ChEBI" id="CHEBI:57288"/>
        <dbReference type="ChEBI" id="CHEBI:58342"/>
        <dbReference type="EC" id="2.8.3.8"/>
    </reaction>
</comment>
<protein>
    <recommendedName>
        <fullName evidence="3">Acetate CoA-transferase YdiF</fullName>
        <ecNumber evidence="3">2.8.3.8</ecNumber>
    </recommendedName>
</protein>
<comment type="similarity">
    <text evidence="1 3">Belongs to the 3-oxoacid CoA-transferase family.</text>
</comment>
<dbReference type="Gene3D" id="3.40.1080.10">
    <property type="entry name" value="Glutaconate Coenzyme A-transferase"/>
    <property type="match status" value="2"/>
</dbReference>
<dbReference type="InterPro" id="IPR014388">
    <property type="entry name" value="3-oxoacid_CoA-transferase"/>
</dbReference>
<dbReference type="RefSeq" id="WP_096994621.1">
    <property type="nucleotide sequence ID" value="NZ_JBHSII010000011.1"/>
</dbReference>
<dbReference type="InterPro" id="IPR037171">
    <property type="entry name" value="NagB/RpiA_transferase-like"/>
</dbReference>
<dbReference type="PANTHER" id="PTHR43293:SF1">
    <property type="entry name" value="ACETATE COA-TRANSFERASE YDIF"/>
    <property type="match status" value="1"/>
</dbReference>
<keyword evidence="2 3" id="KW-0808">Transferase</keyword>
<dbReference type="AlphaFoldDB" id="A0A240ELT7"/>
<name>A0A240ELT7_9VIBR</name>
<evidence type="ECO:0000256" key="1">
    <source>
        <dbReference type="ARBA" id="ARBA00007154"/>
    </source>
</evidence>
<keyword evidence="6" id="KW-1185">Reference proteome</keyword>